<organism evidence="1 2">
    <name type="scientific">Alternaria alternata</name>
    <name type="common">Alternaria rot fungus</name>
    <name type="synonym">Torula alternata</name>
    <dbReference type="NCBI Taxonomy" id="5599"/>
    <lineage>
        <taxon>Eukaryota</taxon>
        <taxon>Fungi</taxon>
        <taxon>Dikarya</taxon>
        <taxon>Ascomycota</taxon>
        <taxon>Pezizomycotina</taxon>
        <taxon>Dothideomycetes</taxon>
        <taxon>Pleosporomycetidae</taxon>
        <taxon>Pleosporales</taxon>
        <taxon>Pleosporineae</taxon>
        <taxon>Pleosporaceae</taxon>
        <taxon>Alternaria</taxon>
        <taxon>Alternaria sect. Alternaria</taxon>
        <taxon>Alternaria alternata complex</taxon>
    </lineage>
</organism>
<dbReference type="RefSeq" id="XP_018381878.1">
    <property type="nucleotide sequence ID" value="XM_018531422.1"/>
</dbReference>
<gene>
    <name evidence="1" type="ORF">CC77DRAFT_376328</name>
</gene>
<evidence type="ECO:0000313" key="2">
    <source>
        <dbReference type="Proteomes" id="UP000077248"/>
    </source>
</evidence>
<dbReference type="GeneID" id="29117016"/>
<protein>
    <submittedName>
        <fullName evidence="1">Uncharacterized protein</fullName>
    </submittedName>
</protein>
<dbReference type="AlphaFoldDB" id="A0A177DB98"/>
<dbReference type="EMBL" id="KV441489">
    <property type="protein sequence ID" value="OAG16457.1"/>
    <property type="molecule type" value="Genomic_DNA"/>
</dbReference>
<name>A0A177DB98_ALTAL</name>
<proteinExistence type="predicted"/>
<dbReference type="KEGG" id="aalt:CC77DRAFT_376328"/>
<sequence>MQLSSAQHMCYAFLCLHVCDTSTESTIHGALVPECPAAVSLHTTPASNVESTRWGSDGLVLVLIADISLSLSGSERLSFLLCADREMIPVCLRSDASTDVIRLQRGFPSCARHQLGVCRYCARDLSPRFCQRNNRHPSPRRSTSFVGSTNMHPVRVDCPALSI</sequence>
<evidence type="ECO:0000313" key="1">
    <source>
        <dbReference type="EMBL" id="OAG16457.1"/>
    </source>
</evidence>
<keyword evidence="2" id="KW-1185">Reference proteome</keyword>
<dbReference type="Proteomes" id="UP000077248">
    <property type="component" value="Unassembled WGS sequence"/>
</dbReference>
<accession>A0A177DB98</accession>
<reference evidence="1 2" key="1">
    <citation type="submission" date="2016-05" db="EMBL/GenBank/DDBJ databases">
        <title>Comparative analysis of secretome profiles of manganese(II)-oxidizing ascomycete fungi.</title>
        <authorList>
            <consortium name="DOE Joint Genome Institute"/>
            <person name="Zeiner C.A."/>
            <person name="Purvine S.O."/>
            <person name="Zink E.M."/>
            <person name="Wu S."/>
            <person name="Pasa-Tolic L."/>
            <person name="Chaput D.L."/>
            <person name="Haridas S."/>
            <person name="Grigoriev I.V."/>
            <person name="Santelli C.M."/>
            <person name="Hansel C.M."/>
        </authorList>
    </citation>
    <scope>NUCLEOTIDE SEQUENCE [LARGE SCALE GENOMIC DNA]</scope>
    <source>
        <strain evidence="1 2">SRC1lrK2f</strain>
    </source>
</reference>
<dbReference type="VEuPathDB" id="FungiDB:CC77DRAFT_376328"/>